<name>A0AAN9Z2G4_9ORTH</name>
<comment type="caution">
    <text evidence="1">The sequence shown here is derived from an EMBL/GenBank/DDBJ whole genome shotgun (WGS) entry which is preliminary data.</text>
</comment>
<reference evidence="1 2" key="1">
    <citation type="submission" date="2024-03" db="EMBL/GenBank/DDBJ databases">
        <title>The genome assembly and annotation of the cricket Gryllus longicercus Weissman &amp; Gray.</title>
        <authorList>
            <person name="Szrajer S."/>
            <person name="Gray D."/>
            <person name="Ylla G."/>
        </authorList>
    </citation>
    <scope>NUCLEOTIDE SEQUENCE [LARGE SCALE GENOMIC DNA]</scope>
    <source>
        <strain evidence="1">DAG 2021-001</strain>
        <tissue evidence="1">Whole body minus gut</tissue>
    </source>
</reference>
<evidence type="ECO:0000313" key="2">
    <source>
        <dbReference type="Proteomes" id="UP001378592"/>
    </source>
</evidence>
<dbReference type="Proteomes" id="UP001378592">
    <property type="component" value="Unassembled WGS sequence"/>
</dbReference>
<gene>
    <name evidence="1" type="ORF">R5R35_010097</name>
</gene>
<proteinExistence type="predicted"/>
<sequence>MKSIDKNKQHKFKKLISEMACWKTDEDIARDMDILSGIQSPEEKIKSYSSWGRGQKLNVHSDINTFPELQEKTDVEEFKWFTEEETLGKLPDSIGRGKRLEILKANLYRSKEMEVHEQLREVMGPGYSNAFIEESFKKRLGLKNDQKPACSDLSVDQFQDSEGQTGNIDNIGNYQNECVDPKSADSERNHEVQVPKVIKSRRIQRRYRNALLESLERNPENTSVENEQTEIGGSLATRTCLFGNKSSNIPPACYLPGKNLVSYSPQKTQVSFEYKESEFPTL</sequence>
<keyword evidence="2" id="KW-1185">Reference proteome</keyword>
<protein>
    <submittedName>
        <fullName evidence="1">Uncharacterized protein</fullName>
    </submittedName>
</protein>
<organism evidence="1 2">
    <name type="scientific">Gryllus longicercus</name>
    <dbReference type="NCBI Taxonomy" id="2509291"/>
    <lineage>
        <taxon>Eukaryota</taxon>
        <taxon>Metazoa</taxon>
        <taxon>Ecdysozoa</taxon>
        <taxon>Arthropoda</taxon>
        <taxon>Hexapoda</taxon>
        <taxon>Insecta</taxon>
        <taxon>Pterygota</taxon>
        <taxon>Neoptera</taxon>
        <taxon>Polyneoptera</taxon>
        <taxon>Orthoptera</taxon>
        <taxon>Ensifera</taxon>
        <taxon>Gryllidea</taxon>
        <taxon>Grylloidea</taxon>
        <taxon>Gryllidae</taxon>
        <taxon>Gryllinae</taxon>
        <taxon>Gryllus</taxon>
    </lineage>
</organism>
<dbReference type="AlphaFoldDB" id="A0AAN9Z2G4"/>
<accession>A0AAN9Z2G4</accession>
<evidence type="ECO:0000313" key="1">
    <source>
        <dbReference type="EMBL" id="KAK7865558.1"/>
    </source>
</evidence>
<dbReference type="EMBL" id="JAZDUA010000172">
    <property type="protein sequence ID" value="KAK7865558.1"/>
    <property type="molecule type" value="Genomic_DNA"/>
</dbReference>